<evidence type="ECO:0000313" key="8">
    <source>
        <dbReference type="Proteomes" id="UP000694564"/>
    </source>
</evidence>
<feature type="domain" description="C-type lectin" evidence="6">
    <location>
        <begin position="112"/>
        <end position="224"/>
    </location>
</feature>
<dbReference type="GO" id="GO:0030246">
    <property type="term" value="F:carbohydrate binding"/>
    <property type="evidence" value="ECO:0007669"/>
    <property type="project" value="UniProtKB-KW"/>
</dbReference>
<dbReference type="GO" id="GO:0010936">
    <property type="term" value="P:negative regulation of macrophage cytokine production"/>
    <property type="evidence" value="ECO:0007669"/>
    <property type="project" value="Ensembl"/>
</dbReference>
<dbReference type="Pfam" id="PF00059">
    <property type="entry name" value="Lectin_C"/>
    <property type="match status" value="1"/>
</dbReference>
<feature type="compositionally biased region" description="Acidic residues" evidence="4">
    <location>
        <begin position="59"/>
        <end position="78"/>
    </location>
</feature>
<feature type="region of interest" description="Disordered" evidence="4">
    <location>
        <begin position="23"/>
        <end position="81"/>
    </location>
</feature>
<organism evidence="7 8">
    <name type="scientific">Sciurus vulgaris</name>
    <name type="common">Eurasian red squirrel</name>
    <dbReference type="NCBI Taxonomy" id="55149"/>
    <lineage>
        <taxon>Eukaryota</taxon>
        <taxon>Metazoa</taxon>
        <taxon>Chordata</taxon>
        <taxon>Craniata</taxon>
        <taxon>Vertebrata</taxon>
        <taxon>Euteleostomi</taxon>
        <taxon>Mammalia</taxon>
        <taxon>Eutheria</taxon>
        <taxon>Euarchontoglires</taxon>
        <taxon>Glires</taxon>
        <taxon>Rodentia</taxon>
        <taxon>Sciuromorpha</taxon>
        <taxon>Sciuridae</taxon>
        <taxon>Sciurinae</taxon>
        <taxon>Sciurini</taxon>
        <taxon>Sciurus</taxon>
    </lineage>
</organism>
<keyword evidence="8" id="KW-1185">Reference proteome</keyword>
<dbReference type="InterPro" id="IPR002352">
    <property type="entry name" value="Eosinophil_major_basic"/>
</dbReference>
<dbReference type="SMART" id="SM00034">
    <property type="entry name" value="CLECT"/>
    <property type="match status" value="1"/>
</dbReference>
<keyword evidence="1 5" id="KW-0732">Signal</keyword>
<dbReference type="GO" id="GO:0032693">
    <property type="term" value="P:negative regulation of interleukin-10 production"/>
    <property type="evidence" value="ECO:0007669"/>
    <property type="project" value="Ensembl"/>
</dbReference>
<dbReference type="PROSITE" id="PS50041">
    <property type="entry name" value="C_TYPE_LECTIN_2"/>
    <property type="match status" value="1"/>
</dbReference>
<dbReference type="CDD" id="cd03598">
    <property type="entry name" value="CLECT_EMBP_like"/>
    <property type="match status" value="1"/>
</dbReference>
<reference evidence="7" key="2">
    <citation type="submission" date="2025-09" db="UniProtKB">
        <authorList>
            <consortium name="Ensembl"/>
        </authorList>
    </citation>
    <scope>IDENTIFICATION</scope>
</reference>
<dbReference type="SUPFAM" id="SSF56436">
    <property type="entry name" value="C-type lectin-like"/>
    <property type="match status" value="1"/>
</dbReference>
<dbReference type="OrthoDB" id="6369810at2759"/>
<dbReference type="AlphaFoldDB" id="A0A8D2D9B8"/>
<dbReference type="PROSITE" id="PS00615">
    <property type="entry name" value="C_TYPE_LECTIN_1"/>
    <property type="match status" value="1"/>
</dbReference>
<keyword evidence="2" id="KW-0430">Lectin</keyword>
<evidence type="ECO:0000259" key="6">
    <source>
        <dbReference type="PROSITE" id="PS50041"/>
    </source>
</evidence>
<dbReference type="Gene3D" id="3.10.100.10">
    <property type="entry name" value="Mannose-Binding Protein A, subunit A"/>
    <property type="match status" value="1"/>
</dbReference>
<feature type="signal peptide" evidence="5">
    <location>
        <begin position="1"/>
        <end position="16"/>
    </location>
</feature>
<dbReference type="FunFam" id="3.10.100.10:FF:000090">
    <property type="entry name" value="Proteoglycan 2, bone marrow"/>
    <property type="match status" value="1"/>
</dbReference>
<feature type="chain" id="PRO_5034717780" evidence="5">
    <location>
        <begin position="17"/>
        <end position="225"/>
    </location>
</feature>
<evidence type="ECO:0000256" key="5">
    <source>
        <dbReference type="SAM" id="SignalP"/>
    </source>
</evidence>
<dbReference type="GeneTree" id="ENSGT00440000039859"/>
<keyword evidence="3" id="KW-1015">Disulfide bond</keyword>
<dbReference type="InterPro" id="IPR033816">
    <property type="entry name" value="EMBP_CTLD"/>
</dbReference>
<dbReference type="Proteomes" id="UP000694564">
    <property type="component" value="Chromosome 11"/>
</dbReference>
<reference evidence="7" key="1">
    <citation type="submission" date="2025-08" db="UniProtKB">
        <authorList>
            <consortium name="Ensembl"/>
        </authorList>
    </citation>
    <scope>IDENTIFICATION</scope>
</reference>
<name>A0A8D2D9B8_SCIVU</name>
<evidence type="ECO:0000256" key="4">
    <source>
        <dbReference type="SAM" id="MobiDB-lite"/>
    </source>
</evidence>
<accession>A0A8D2D9B8</accession>
<evidence type="ECO:0000256" key="1">
    <source>
        <dbReference type="ARBA" id="ARBA00022729"/>
    </source>
</evidence>
<dbReference type="InterPro" id="IPR050111">
    <property type="entry name" value="C-type_lectin/snaclec_domain"/>
</dbReference>
<dbReference type="Ensembl" id="ENSSVLT00005023869.1">
    <property type="protein sequence ID" value="ENSSVLP00005021426.1"/>
    <property type="gene ID" value="ENSSVLG00005017038.1"/>
</dbReference>
<dbReference type="GO" id="GO:0002215">
    <property type="term" value="P:defense response to nematode"/>
    <property type="evidence" value="ECO:0007669"/>
    <property type="project" value="Ensembl"/>
</dbReference>
<evidence type="ECO:0000313" key="7">
    <source>
        <dbReference type="Ensembl" id="ENSSVLP00005021426.1"/>
    </source>
</evidence>
<dbReference type="PRINTS" id="PR00770">
    <property type="entry name" value="EMAJORBASICP"/>
</dbReference>
<proteinExistence type="predicted"/>
<dbReference type="PANTHER" id="PTHR22803">
    <property type="entry name" value="MANNOSE, PHOSPHOLIPASE, LECTIN RECEPTOR RELATED"/>
    <property type="match status" value="1"/>
</dbReference>
<dbReference type="GO" id="GO:0006955">
    <property type="term" value="P:immune response"/>
    <property type="evidence" value="ECO:0007669"/>
    <property type="project" value="InterPro"/>
</dbReference>
<dbReference type="InterPro" id="IPR016186">
    <property type="entry name" value="C-type_lectin-like/link_sf"/>
</dbReference>
<dbReference type="InterPro" id="IPR018378">
    <property type="entry name" value="C-type_lectin_CS"/>
</dbReference>
<gene>
    <name evidence="7" type="primary">PRG2</name>
</gene>
<protein>
    <submittedName>
        <fullName evidence="7">Proteoglycan 2, pro eosinophil major basic protein</fullName>
    </submittedName>
</protein>
<dbReference type="InterPro" id="IPR016187">
    <property type="entry name" value="CTDL_fold"/>
</dbReference>
<dbReference type="InterPro" id="IPR001304">
    <property type="entry name" value="C-type_lectin-like"/>
</dbReference>
<sequence length="225" mass="24963">MKLPLLLTLLVGAVSTLHLRTETPDFSSPLEDEALPQNGEVLEPEAEEAPAGQLMPLKEEEEGGSGSEDDPEEEEAVESDSALDVVDKNLQCPKEEDIVKLEGSPGCKTCGYLLVRSAKRFDNAQLVCRRCYRGNLASIHSFSVNYRIQFSVRGLNQGQVWIGGRIAGRGHCKSFRWVDGSSWNFAYWAAGQPWACGGRCVALCTRGGRWRRAHCRKRLPFICSY</sequence>
<evidence type="ECO:0000256" key="2">
    <source>
        <dbReference type="ARBA" id="ARBA00022734"/>
    </source>
</evidence>
<evidence type="ECO:0000256" key="3">
    <source>
        <dbReference type="ARBA" id="ARBA00023157"/>
    </source>
</evidence>
<dbReference type="GO" id="GO:0032753">
    <property type="term" value="P:positive regulation of interleukin-4 production"/>
    <property type="evidence" value="ECO:0007669"/>
    <property type="project" value="Ensembl"/>
</dbReference>